<accession>A0A4Y2X1G4</accession>
<comment type="caution">
    <text evidence="1">The sequence shown here is derived from an EMBL/GenBank/DDBJ whole genome shotgun (WGS) entry which is preliminary data.</text>
</comment>
<proteinExistence type="predicted"/>
<gene>
    <name evidence="1" type="ORF">AVEN_103669_1</name>
    <name evidence="3" type="ORF">AVEN_120709_1</name>
    <name evidence="2" type="ORF">AVEN_249492_1</name>
</gene>
<dbReference type="EMBL" id="BGPR01068754">
    <property type="protein sequence ID" value="GBO42600.1"/>
    <property type="molecule type" value="Genomic_DNA"/>
</dbReference>
<dbReference type="EMBL" id="BGPR01068756">
    <property type="protein sequence ID" value="GBO42601.1"/>
    <property type="molecule type" value="Genomic_DNA"/>
</dbReference>
<evidence type="ECO:0000313" key="2">
    <source>
        <dbReference type="EMBL" id="GBO42601.1"/>
    </source>
</evidence>
<feature type="non-terminal residue" evidence="1">
    <location>
        <position position="1"/>
    </location>
</feature>
<keyword evidence="4" id="KW-1185">Reference proteome</keyword>
<dbReference type="AlphaFoldDB" id="A0A4Y2X1G4"/>
<evidence type="ECO:0000313" key="1">
    <source>
        <dbReference type="EMBL" id="GBO42600.1"/>
    </source>
</evidence>
<dbReference type="EMBL" id="BGPR01068763">
    <property type="protein sequence ID" value="GBO42603.1"/>
    <property type="molecule type" value="Genomic_DNA"/>
</dbReference>
<name>A0A4Y2X1G4_ARAVE</name>
<protein>
    <submittedName>
        <fullName evidence="1">Uncharacterized protein</fullName>
    </submittedName>
</protein>
<evidence type="ECO:0000313" key="4">
    <source>
        <dbReference type="Proteomes" id="UP000499080"/>
    </source>
</evidence>
<organism evidence="1 4">
    <name type="scientific">Araneus ventricosus</name>
    <name type="common">Orbweaver spider</name>
    <name type="synonym">Epeira ventricosa</name>
    <dbReference type="NCBI Taxonomy" id="182803"/>
    <lineage>
        <taxon>Eukaryota</taxon>
        <taxon>Metazoa</taxon>
        <taxon>Ecdysozoa</taxon>
        <taxon>Arthropoda</taxon>
        <taxon>Chelicerata</taxon>
        <taxon>Arachnida</taxon>
        <taxon>Araneae</taxon>
        <taxon>Araneomorphae</taxon>
        <taxon>Entelegynae</taxon>
        <taxon>Araneoidea</taxon>
        <taxon>Araneidae</taxon>
        <taxon>Araneus</taxon>
    </lineage>
</organism>
<dbReference type="Proteomes" id="UP000499080">
    <property type="component" value="Unassembled WGS sequence"/>
</dbReference>
<reference evidence="1 4" key="1">
    <citation type="journal article" date="2019" name="Sci. Rep.">
        <title>Orb-weaving spider Araneus ventricosus genome elucidates the spidroin gene catalogue.</title>
        <authorList>
            <person name="Kono N."/>
            <person name="Nakamura H."/>
            <person name="Ohtoshi R."/>
            <person name="Moran D.A.P."/>
            <person name="Shinohara A."/>
            <person name="Yoshida Y."/>
            <person name="Fujiwara M."/>
            <person name="Mori M."/>
            <person name="Tomita M."/>
            <person name="Arakawa K."/>
        </authorList>
    </citation>
    <scope>NUCLEOTIDE SEQUENCE [LARGE SCALE GENOMIC DNA]</scope>
</reference>
<evidence type="ECO:0000313" key="3">
    <source>
        <dbReference type="EMBL" id="GBO42603.1"/>
    </source>
</evidence>
<sequence length="90" mass="10431">GPRQEGGNDPCGKEGCGPWRWLKRPPAGMVRKFGGRECKLRCCPRNLTAVENYEVSPKIRVASKREVNITKPKLEEIHYLRAWNLLKRNW</sequence>